<feature type="region of interest" description="Disordered" evidence="7">
    <location>
        <begin position="296"/>
        <end position="333"/>
    </location>
</feature>
<dbReference type="Gene3D" id="3.40.50.720">
    <property type="entry name" value="NAD(P)-binding Rossmann-like Domain"/>
    <property type="match status" value="1"/>
</dbReference>
<dbReference type="CDD" id="cd05271">
    <property type="entry name" value="NDUFA9_like_SDR_a"/>
    <property type="match status" value="1"/>
</dbReference>
<dbReference type="SUPFAM" id="SSF51735">
    <property type="entry name" value="NAD(P)-binding Rossmann-fold domains"/>
    <property type="match status" value="1"/>
</dbReference>
<evidence type="ECO:0000256" key="7">
    <source>
        <dbReference type="SAM" id="MobiDB-lite"/>
    </source>
</evidence>
<reference evidence="9 10" key="1">
    <citation type="submission" date="2023-09" db="EMBL/GenBank/DDBJ databases">
        <title>Nesidiocoris tenuis whole genome shotgun sequence.</title>
        <authorList>
            <person name="Shibata T."/>
            <person name="Shimoda M."/>
            <person name="Kobayashi T."/>
            <person name="Uehara T."/>
        </authorList>
    </citation>
    <scope>NUCLEOTIDE SEQUENCE [LARGE SCALE GENOMIC DNA]</scope>
    <source>
        <strain evidence="9 10">Japan</strain>
    </source>
</reference>
<accession>A0ABN7BI97</accession>
<proteinExistence type="inferred from homology"/>
<dbReference type="Pfam" id="PF01073">
    <property type="entry name" value="3Beta_HSD"/>
    <property type="match status" value="1"/>
</dbReference>
<evidence type="ECO:0000256" key="3">
    <source>
        <dbReference type="ARBA" id="ARBA00042000"/>
    </source>
</evidence>
<evidence type="ECO:0000313" key="10">
    <source>
        <dbReference type="Proteomes" id="UP001307889"/>
    </source>
</evidence>
<comment type="similarity">
    <text evidence="6">Belongs to the 3-beta-HSD family.</text>
</comment>
<keyword evidence="6" id="KW-0560">Oxidoreductase</keyword>
<organism evidence="9 10">
    <name type="scientific">Nesidiocoris tenuis</name>
    <dbReference type="NCBI Taxonomy" id="355587"/>
    <lineage>
        <taxon>Eukaryota</taxon>
        <taxon>Metazoa</taxon>
        <taxon>Ecdysozoa</taxon>
        <taxon>Arthropoda</taxon>
        <taxon>Hexapoda</taxon>
        <taxon>Insecta</taxon>
        <taxon>Pterygota</taxon>
        <taxon>Neoptera</taxon>
        <taxon>Paraneoptera</taxon>
        <taxon>Hemiptera</taxon>
        <taxon>Heteroptera</taxon>
        <taxon>Panheteroptera</taxon>
        <taxon>Cimicomorpha</taxon>
        <taxon>Miridae</taxon>
        <taxon>Dicyphina</taxon>
        <taxon>Nesidiocoris</taxon>
    </lineage>
</organism>
<evidence type="ECO:0000259" key="8">
    <source>
        <dbReference type="Pfam" id="PF01073"/>
    </source>
</evidence>
<dbReference type="EMBL" id="AP028923">
    <property type="protein sequence ID" value="BET03261.1"/>
    <property type="molecule type" value="Genomic_DNA"/>
</dbReference>
<evidence type="ECO:0000256" key="4">
    <source>
        <dbReference type="ARBA" id="ARBA00043145"/>
    </source>
</evidence>
<evidence type="ECO:0000313" key="9">
    <source>
        <dbReference type="EMBL" id="BET03261.1"/>
    </source>
</evidence>
<evidence type="ECO:0000256" key="2">
    <source>
        <dbReference type="ARBA" id="ARBA00040720"/>
    </source>
</evidence>
<evidence type="ECO:0000256" key="5">
    <source>
        <dbReference type="ARBA" id="ARBA00046455"/>
    </source>
</evidence>
<feature type="domain" description="3-beta hydroxysteroid dehydrogenase/isomerase" evidence="8">
    <location>
        <begin position="11"/>
        <end position="173"/>
    </location>
</feature>
<dbReference type="PANTHER" id="PTHR12126:SF11">
    <property type="entry name" value="NADH DEHYDROGENASE [UBIQUINONE] 1 ALPHA SUBCOMPLEX SUBUNIT 9, MITOCHONDRIAL"/>
    <property type="match status" value="1"/>
</dbReference>
<dbReference type="InterPro" id="IPR002225">
    <property type="entry name" value="3Beta_OHSteriod_DH/Estase"/>
</dbReference>
<feature type="compositionally biased region" description="Acidic residues" evidence="7">
    <location>
        <begin position="307"/>
        <end position="324"/>
    </location>
</feature>
<name>A0ABN7BI97_9HEMI</name>
<dbReference type="PANTHER" id="PTHR12126">
    <property type="entry name" value="NADH-UBIQUINONE OXIDOREDUCTASE 39 KDA SUBUNIT-RELATED"/>
    <property type="match status" value="1"/>
</dbReference>
<evidence type="ECO:0000256" key="6">
    <source>
        <dbReference type="RuleBase" id="RU004475"/>
    </source>
</evidence>
<protein>
    <recommendedName>
        <fullName evidence="2">NADH dehydrogenase [ubiquinone] 1 alpha subcomplex subunit 9, mitochondrial</fullName>
    </recommendedName>
    <alternativeName>
        <fullName evidence="4">Complex I-39kD</fullName>
    </alternativeName>
    <alternativeName>
        <fullName evidence="3">NADH-ubiquinone oxidoreductase 39 kDa subunit</fullName>
    </alternativeName>
</protein>
<comment type="similarity">
    <text evidence="1">Belongs to the complex I NDUFA9 subunit family.</text>
</comment>
<dbReference type="Proteomes" id="UP001307889">
    <property type="component" value="Chromosome 15"/>
</dbReference>
<dbReference type="InterPro" id="IPR051207">
    <property type="entry name" value="ComplexI_NDUFA9_subunit"/>
</dbReference>
<sequence length="333" mass="38839">MRHLKLAGDLGQVQFLRYDLRDEESIFKSVKYSNVVVNLVGRDWETKNFKFDDVHVEGARRIARICREAGVDKFIHVSALNVTQNPTPYFLKNGSEWLKSKFDGENAVLQEFPEAIIFRPSYIIGAEDRFCRYFSNNWRHQFNWIPMHQEETTIKQPVYVGDVAGGIVKAIRDKKLRGAVIQAVGPRRYYLSELVDWIHRCNRKDREHGFSYGRYKLKYDPLMRLRISILPHLTMNRPPGNVTWESIERECHSDMVDPSLKTLQDLGLKLTLIEDIVPWVLRPYKSMTYYNADISERKAPDPPCFIADEDDDSDSQDEEGEDDCQERKLISSS</sequence>
<dbReference type="InterPro" id="IPR036291">
    <property type="entry name" value="NAD(P)-bd_dom_sf"/>
</dbReference>
<evidence type="ECO:0000256" key="1">
    <source>
        <dbReference type="ARBA" id="ARBA00038501"/>
    </source>
</evidence>
<gene>
    <name evidence="9" type="ORF">NTJ_16079</name>
</gene>
<comment type="subunit">
    <text evidence="5">Complex I is composed of 45 different subunits. This a component of the hydrophobic protein fraction. Interacts with BLOC1S1. Interacts with SLC2A4. Interacts with CLOCK. Interacts with RAB5IF.</text>
</comment>
<keyword evidence="10" id="KW-1185">Reference proteome</keyword>